<evidence type="ECO:0000313" key="1">
    <source>
        <dbReference type="EMBL" id="KAJ9076915.1"/>
    </source>
</evidence>
<dbReference type="Proteomes" id="UP001165960">
    <property type="component" value="Unassembled WGS sequence"/>
</dbReference>
<reference evidence="1" key="1">
    <citation type="submission" date="2022-04" db="EMBL/GenBank/DDBJ databases">
        <title>Genome of the entomopathogenic fungus Entomophthora muscae.</title>
        <authorList>
            <person name="Elya C."/>
            <person name="Lovett B.R."/>
            <person name="Lee E."/>
            <person name="Macias A.M."/>
            <person name="Hajek A.E."/>
            <person name="De Bivort B.L."/>
            <person name="Kasson M.T."/>
            <person name="De Fine Licht H.H."/>
            <person name="Stajich J.E."/>
        </authorList>
    </citation>
    <scope>NUCLEOTIDE SEQUENCE</scope>
    <source>
        <strain evidence="1">Berkeley</strain>
    </source>
</reference>
<organism evidence="1 2">
    <name type="scientific">Entomophthora muscae</name>
    <dbReference type="NCBI Taxonomy" id="34485"/>
    <lineage>
        <taxon>Eukaryota</taxon>
        <taxon>Fungi</taxon>
        <taxon>Fungi incertae sedis</taxon>
        <taxon>Zoopagomycota</taxon>
        <taxon>Entomophthoromycotina</taxon>
        <taxon>Entomophthoromycetes</taxon>
        <taxon>Entomophthorales</taxon>
        <taxon>Entomophthoraceae</taxon>
        <taxon>Entomophthora</taxon>
    </lineage>
</organism>
<comment type="caution">
    <text evidence="1">The sequence shown here is derived from an EMBL/GenBank/DDBJ whole genome shotgun (WGS) entry which is preliminary data.</text>
</comment>
<evidence type="ECO:0000313" key="2">
    <source>
        <dbReference type="Proteomes" id="UP001165960"/>
    </source>
</evidence>
<proteinExistence type="predicted"/>
<dbReference type="EMBL" id="QTSX02002236">
    <property type="protein sequence ID" value="KAJ9076915.1"/>
    <property type="molecule type" value="Genomic_DNA"/>
</dbReference>
<protein>
    <submittedName>
        <fullName evidence="1">Endocytosis and vacuole integrity protein</fullName>
    </submittedName>
</protein>
<sequence length="1523" mass="168652">MNKEDHPTLEVKNSEGNETVPDIQALVSSLSPDAKDAYFLFQDLCYMTAGETPILLKISSLNRTFGLELIESVLTNQPQAFQQYPEFTVMLKEKLCSILLRTFSEKGDFPQTTRIMRIVFLIIRLFSQVLPMEVEIFISILLKILESEGVLWHRILAAEVIRGMCKSQDLLKNIYQGYDKKSTGEGSSTLFQDITRILGKIIQENPNQFRSASLSRKLPSESGFGFQTNEASIFSASGTAMRVQCIDQLDKAEAPNIPEGYMLYLVLKSVDAIISGLCKEGLPNLTTATSDTQQPEALSLELGNNSAVVSEMIELSWTGILTTLSFLVKQPMDEDLTLVVVNGLQRFTLLCGMLGLIAPRDAFMGCIYRNAFPHAASYEDQPGDNYAPSTMSGSSLAGVSTISSTPVLTERHVIFLNSLLAIAQQLSDLLNESWFLVLDALQHVQHLIQPSNKSSRPSSILSPKSSSPFGKEPLTETAAGSLSQQIRQFFEDTKYLSDNSFSAFLTSLVRLATESAGCTFCNDKGESHPLGDNGNGIALTRALFRQEESLFSIEQLRTMCLNTMPRLVNQASSDLWYVTLNNLIRIANGPNTAPGVRTQACETISDILLTGMSCANSMRLDSQERVQLQMVQPLSYWMGLNEEHVHATVQKAALETLDKLLQNSGHSFTHGWDIIFAILLSACPTQLGTSPVITNDQLVTDAAPESKSRPAIKLVRIAFPCLQLICTDFLAPLPLSCLRDCILTVGRFGLQDQDMNTSLTAVGMLWNVLDYIQRRLDGDAGSADEIDYHAPVTDDTATPVALRQLLLLTFEQLAFVCADPRPEVRNGANQTLFRTLSSNGADFSTCIWNPLLWKVLFPLLDDVNEIYCGLDALPNSQQLSSPDMMFHHSRNTAKKQWDETRVLILGGIASVFRDLLLQLSRIPDFPEAWRLVLTYTGEAALVDSPEVALAALRSLSRMLSHHLVVNKLDPALVTSLWQAAWVSWRHLGTKLPLESDMELPITRLTAPQPSQREGEVITALTMPLKATKLRRVDQSILTCFVEAFSPIYDHLTLKGFLDTDWKDLLSILLQTIKYSQSPEYPNDCESLSPLQNAVVKLLDPLLKATDHPTLPFILLKSLPDFCLLAFQGTTRRSPCYVSLCCTIMLELSDLFPKHVASPKLYTDPGLVQHIFKMLAGCIRPKYEGPNPGTRQLPLWKLATNIANKCSGAGLVALESSTLPQSALASFIECYLDTLDVLFSKRPPPIDFTVAQLEADEKFEVETLTLAFRSLLPALRHPTVPDAVVERFIETLQEVSTIESAPDPRPLTVGPSKPSTPFTFLAKEQLAFASLRCLICLCMDASERRRLILTDREDADMGAGSSDDNHDDSSDPMRSGYRAIFEVEVPQRVAHIASPVLMTRCLSVLTAFSRDIPLFGKRPLPRVRRDEILFLLRHLGELSLPPASCHHLLPSSSVSPLRETVTEELLRSPAAHLFLLYPILCQILWCRDPAIVGRVANCLQRIGHELGLSTSNSPNLASGLLPHQ</sequence>
<accession>A0ACC2TQA3</accession>
<gene>
    <name evidence="1" type="primary">MON2_2</name>
    <name evidence="1" type="ORF">DSO57_1021769</name>
</gene>
<keyword evidence="2" id="KW-1185">Reference proteome</keyword>
<name>A0ACC2TQA3_9FUNG</name>